<dbReference type="RefSeq" id="WP_078487565.1">
    <property type="nucleotide sequence ID" value="NZ_MPRJ01000051.1"/>
</dbReference>
<sequence>MSLKWTDSLDIAIELDEIYPDVDPRTVNLVDLRDWVLDLPEFDDDPEHSGEKILEAIQMAWFEERD</sequence>
<evidence type="ECO:0000313" key="1">
    <source>
        <dbReference type="EMBL" id="OOZ36171.1"/>
    </source>
</evidence>
<dbReference type="Pfam" id="PF04384">
    <property type="entry name" value="Fe-S_assembly"/>
    <property type="match status" value="1"/>
</dbReference>
<accession>A0A1T2KTP8</accession>
<dbReference type="InterPro" id="IPR007479">
    <property type="entry name" value="ISC_FeS_clus_asmbl_IscsX"/>
</dbReference>
<dbReference type="GO" id="GO:0016226">
    <property type="term" value="P:iron-sulfur cluster assembly"/>
    <property type="evidence" value="ECO:0007669"/>
    <property type="project" value="UniProtKB-UniRule"/>
</dbReference>
<proteinExistence type="predicted"/>
<dbReference type="InterPro" id="IPR036762">
    <property type="entry name" value="IscX-like_sf"/>
</dbReference>
<dbReference type="Gene3D" id="1.10.10.600">
    <property type="entry name" value="IscX-like"/>
    <property type="match status" value="1"/>
</dbReference>
<dbReference type="Proteomes" id="UP000190896">
    <property type="component" value="Unassembled WGS sequence"/>
</dbReference>
<name>A0A1T2KTP8_9GAMM</name>
<organism evidence="1 2">
    <name type="scientific">Solemya velesiana gill symbiont</name>
    <dbReference type="NCBI Taxonomy" id="1918948"/>
    <lineage>
        <taxon>Bacteria</taxon>
        <taxon>Pseudomonadati</taxon>
        <taxon>Pseudomonadota</taxon>
        <taxon>Gammaproteobacteria</taxon>
        <taxon>sulfur-oxidizing symbionts</taxon>
    </lineage>
</organism>
<evidence type="ECO:0000313" key="2">
    <source>
        <dbReference type="Proteomes" id="UP000190896"/>
    </source>
</evidence>
<dbReference type="GO" id="GO:0005829">
    <property type="term" value="C:cytosol"/>
    <property type="evidence" value="ECO:0007669"/>
    <property type="project" value="TreeGrafter"/>
</dbReference>
<keyword evidence="2" id="KW-1185">Reference proteome</keyword>
<dbReference type="PANTHER" id="PTHR37532">
    <property type="entry name" value="PROTEIN ISCX"/>
    <property type="match status" value="1"/>
</dbReference>
<comment type="caution">
    <text evidence="1">The sequence shown here is derived from an EMBL/GenBank/DDBJ whole genome shotgun (WGS) entry which is preliminary data.</text>
</comment>
<dbReference type="GO" id="GO:0008198">
    <property type="term" value="F:ferrous iron binding"/>
    <property type="evidence" value="ECO:0007669"/>
    <property type="project" value="TreeGrafter"/>
</dbReference>
<reference evidence="1 2" key="1">
    <citation type="submission" date="2016-11" db="EMBL/GenBank/DDBJ databases">
        <title>Mixed transmission modes and dynamic genome evolution in an obligate animal-bacterial symbiosis.</title>
        <authorList>
            <person name="Russell S.L."/>
            <person name="Corbett-Detig R.B."/>
            <person name="Cavanaugh C.M."/>
        </authorList>
    </citation>
    <scope>NUCLEOTIDE SEQUENCE [LARGE SCALE GENOMIC DNA]</scope>
    <source>
        <strain evidence="1">Se-Cadez</strain>
    </source>
</reference>
<dbReference type="AlphaFoldDB" id="A0A1T2KTP8"/>
<dbReference type="PANTHER" id="PTHR37532:SF1">
    <property type="entry name" value="PROTEIN ISCX"/>
    <property type="match status" value="1"/>
</dbReference>
<dbReference type="NCBIfam" id="TIGR03412">
    <property type="entry name" value="iscX_yfhJ"/>
    <property type="match status" value="1"/>
</dbReference>
<protein>
    <submittedName>
        <fullName evidence="1">Fe-S assembly protein IscX</fullName>
    </submittedName>
</protein>
<dbReference type="PIRSF" id="PIRSF039003">
    <property type="entry name" value="IscX"/>
    <property type="match status" value="1"/>
</dbReference>
<dbReference type="SUPFAM" id="SSF140319">
    <property type="entry name" value="IscX-like"/>
    <property type="match status" value="1"/>
</dbReference>
<dbReference type="EMBL" id="MPRJ01000051">
    <property type="protein sequence ID" value="OOZ36171.1"/>
    <property type="molecule type" value="Genomic_DNA"/>
</dbReference>
<gene>
    <name evidence="1" type="ORF">BOW51_08400</name>
</gene>